<comment type="caution">
    <text evidence="1">The sequence shown here is derived from an EMBL/GenBank/DDBJ whole genome shotgun (WGS) entry which is preliminary data.</text>
</comment>
<proteinExistence type="predicted"/>
<reference evidence="1 2" key="1">
    <citation type="submission" date="2020-04" db="EMBL/GenBank/DDBJ databases">
        <authorList>
            <person name="Hitch T.C.A."/>
            <person name="Wylensek D."/>
            <person name="Clavel T."/>
        </authorList>
    </citation>
    <scope>NUCLEOTIDE SEQUENCE [LARGE SCALE GENOMIC DNA]</scope>
    <source>
        <strain evidence="1 2">PG-251-APC-1</strain>
    </source>
</reference>
<dbReference type="Proteomes" id="UP000522333">
    <property type="component" value="Unassembled WGS sequence"/>
</dbReference>
<dbReference type="EMBL" id="JABAFY010000030">
    <property type="protein sequence ID" value="NME52544.1"/>
    <property type="molecule type" value="Genomic_DNA"/>
</dbReference>
<evidence type="ECO:0000313" key="1">
    <source>
        <dbReference type="EMBL" id="NME52544.1"/>
    </source>
</evidence>
<protein>
    <submittedName>
        <fullName evidence="1">Uncharacterized protein</fullName>
    </submittedName>
</protein>
<gene>
    <name evidence="1" type="ORF">HF854_08410</name>
</gene>
<organism evidence="1 2">
    <name type="scientific">Desulfovibrio piger</name>
    <dbReference type="NCBI Taxonomy" id="901"/>
    <lineage>
        <taxon>Bacteria</taxon>
        <taxon>Pseudomonadati</taxon>
        <taxon>Thermodesulfobacteriota</taxon>
        <taxon>Desulfovibrionia</taxon>
        <taxon>Desulfovibrionales</taxon>
        <taxon>Desulfovibrionaceae</taxon>
        <taxon>Desulfovibrio</taxon>
    </lineage>
</organism>
<name>A0A848CG88_9BACT</name>
<evidence type="ECO:0000313" key="2">
    <source>
        <dbReference type="Proteomes" id="UP000522333"/>
    </source>
</evidence>
<dbReference type="AlphaFoldDB" id="A0A848CG88"/>
<dbReference type="RefSeq" id="WP_168935883.1">
    <property type="nucleotide sequence ID" value="NZ_CAMDEI010000145.1"/>
</dbReference>
<sequence length="168" mass="19030">MSDEHILEGSDAAERPLLSYRQSWLAWAGPVLMLLVCVALCVAGQRYMPEFFWIFAGVGALLVLCMVYRVLLVRSVHLYADSKGVWLYRGILPWNRGAVGVKWRDMEDAAFTSGFSSWLFNSYTVRVGNRFSQQSEILVHNIANGREAVNQLNELQGRFCGRAARHDD</sequence>
<accession>A0A848CG88</accession>